<evidence type="ECO:0000256" key="9">
    <source>
        <dbReference type="ARBA" id="ARBA00023136"/>
    </source>
</evidence>
<name>A0ABX1QZI9_9ALTE</name>
<keyword evidence="11" id="KW-0969">Cilium</keyword>
<keyword evidence="6" id="KW-0145">Chemotaxis</keyword>
<keyword evidence="9" id="KW-0472">Membrane</keyword>
<evidence type="ECO:0000256" key="5">
    <source>
        <dbReference type="ARBA" id="ARBA00022475"/>
    </source>
</evidence>
<evidence type="ECO:0000256" key="2">
    <source>
        <dbReference type="ARBA" id="ARBA00010004"/>
    </source>
</evidence>
<keyword evidence="5" id="KW-1003">Cell membrane</keyword>
<dbReference type="InterPro" id="IPR052570">
    <property type="entry name" value="FliJ"/>
</dbReference>
<dbReference type="PANTHER" id="PTHR38786">
    <property type="entry name" value="FLAGELLAR FLIJ PROTEIN"/>
    <property type="match status" value="1"/>
</dbReference>
<comment type="subcellular location">
    <subcellularLocation>
        <location evidence="1">Cell membrane</location>
        <topology evidence="1">Peripheral membrane protein</topology>
        <orientation evidence="1">Cytoplasmic side</orientation>
    </subcellularLocation>
</comment>
<dbReference type="Gene3D" id="1.10.287.1700">
    <property type="match status" value="1"/>
</dbReference>
<dbReference type="EMBL" id="JAATNW010000003">
    <property type="protein sequence ID" value="NMH59624.1"/>
    <property type="molecule type" value="Genomic_DNA"/>
</dbReference>
<keyword evidence="11" id="KW-0282">Flagellum</keyword>
<sequence length="147" mass="17430">MSQLKLVVQIEEEKEQKAAQAFQLAQQNVTAQKQKLQNLQQYRLEYLRQIQNNGKGGVTAQKYHQHLSFIGKLDKACEQQMGVISRASLVADDRKKQWIERQKRRKAVEMVIENQRIAAERKEMRKQQNTMDEYAAQKFYRAQKEKY</sequence>
<evidence type="ECO:0000256" key="1">
    <source>
        <dbReference type="ARBA" id="ARBA00004413"/>
    </source>
</evidence>
<evidence type="ECO:0000313" key="11">
    <source>
        <dbReference type="EMBL" id="NMH59624.1"/>
    </source>
</evidence>
<organism evidence="11 12">
    <name type="scientific">Alteromonas ponticola</name>
    <dbReference type="NCBI Taxonomy" id="2720613"/>
    <lineage>
        <taxon>Bacteria</taxon>
        <taxon>Pseudomonadati</taxon>
        <taxon>Pseudomonadota</taxon>
        <taxon>Gammaproteobacteria</taxon>
        <taxon>Alteromonadales</taxon>
        <taxon>Alteromonadaceae</taxon>
        <taxon>Alteromonas/Salinimonas group</taxon>
        <taxon>Alteromonas</taxon>
    </lineage>
</organism>
<keyword evidence="7" id="KW-1005">Bacterial flagellum biogenesis</keyword>
<protein>
    <recommendedName>
        <fullName evidence="3">Flagellar FliJ protein</fullName>
    </recommendedName>
</protein>
<evidence type="ECO:0000256" key="6">
    <source>
        <dbReference type="ARBA" id="ARBA00022500"/>
    </source>
</evidence>
<dbReference type="RefSeq" id="WP_169210186.1">
    <property type="nucleotide sequence ID" value="NZ_JAATNW010000003.1"/>
</dbReference>
<evidence type="ECO:0000256" key="10">
    <source>
        <dbReference type="ARBA" id="ARBA00023225"/>
    </source>
</evidence>
<comment type="caution">
    <text evidence="11">The sequence shown here is derived from an EMBL/GenBank/DDBJ whole genome shotgun (WGS) entry which is preliminary data.</text>
</comment>
<keyword evidence="12" id="KW-1185">Reference proteome</keyword>
<keyword evidence="4" id="KW-0813">Transport</keyword>
<dbReference type="InterPro" id="IPR012823">
    <property type="entry name" value="Flagell_FliJ"/>
</dbReference>
<accession>A0ABX1QZI9</accession>
<evidence type="ECO:0000256" key="4">
    <source>
        <dbReference type="ARBA" id="ARBA00022448"/>
    </source>
</evidence>
<dbReference type="NCBIfam" id="TIGR02473">
    <property type="entry name" value="flagell_FliJ"/>
    <property type="match status" value="1"/>
</dbReference>
<keyword evidence="11" id="KW-0966">Cell projection</keyword>
<evidence type="ECO:0000313" key="12">
    <source>
        <dbReference type="Proteomes" id="UP000709336"/>
    </source>
</evidence>
<dbReference type="PANTHER" id="PTHR38786:SF1">
    <property type="entry name" value="FLAGELLAR FLIJ PROTEIN"/>
    <property type="match status" value="1"/>
</dbReference>
<dbReference type="Proteomes" id="UP000709336">
    <property type="component" value="Unassembled WGS sequence"/>
</dbReference>
<keyword evidence="8" id="KW-0653">Protein transport</keyword>
<evidence type="ECO:0000256" key="8">
    <source>
        <dbReference type="ARBA" id="ARBA00022927"/>
    </source>
</evidence>
<keyword evidence="10" id="KW-1006">Bacterial flagellum protein export</keyword>
<dbReference type="InterPro" id="IPR053716">
    <property type="entry name" value="Flag_assembly_chemotaxis_eff"/>
</dbReference>
<reference evidence="11 12" key="1">
    <citation type="submission" date="2020-03" db="EMBL/GenBank/DDBJ databases">
        <title>Alteromonas ponticola sp. nov., isolated from seawater.</title>
        <authorList>
            <person name="Yoon J.-H."/>
            <person name="Kim Y.-O."/>
        </authorList>
    </citation>
    <scope>NUCLEOTIDE SEQUENCE [LARGE SCALE GENOMIC DNA]</scope>
    <source>
        <strain evidence="11 12">MYP5</strain>
    </source>
</reference>
<proteinExistence type="inferred from homology"/>
<evidence type="ECO:0000256" key="3">
    <source>
        <dbReference type="ARBA" id="ARBA00020392"/>
    </source>
</evidence>
<dbReference type="Pfam" id="PF02050">
    <property type="entry name" value="FliJ"/>
    <property type="match status" value="1"/>
</dbReference>
<comment type="similarity">
    <text evidence="2">Belongs to the FliJ family.</text>
</comment>
<evidence type="ECO:0000256" key="7">
    <source>
        <dbReference type="ARBA" id="ARBA00022795"/>
    </source>
</evidence>
<gene>
    <name evidence="11" type="primary">fliJ</name>
    <name evidence="11" type="ORF">HCJ96_06320</name>
</gene>